<dbReference type="InterPro" id="IPR009057">
    <property type="entry name" value="Homeodomain-like_sf"/>
</dbReference>
<organism evidence="3 4">
    <name type="scientific">Mesorhizobium argentiipisi</name>
    <dbReference type="NCBI Taxonomy" id="3015175"/>
    <lineage>
        <taxon>Bacteria</taxon>
        <taxon>Pseudomonadati</taxon>
        <taxon>Pseudomonadota</taxon>
        <taxon>Alphaproteobacteria</taxon>
        <taxon>Hyphomicrobiales</taxon>
        <taxon>Phyllobacteriaceae</taxon>
        <taxon>Mesorhizobium</taxon>
    </lineage>
</organism>
<accession>A0ABU8K8G5</accession>
<evidence type="ECO:0000256" key="2">
    <source>
        <dbReference type="SAM" id="MobiDB-lite"/>
    </source>
</evidence>
<evidence type="ECO:0000256" key="1">
    <source>
        <dbReference type="SAM" id="Coils"/>
    </source>
</evidence>
<dbReference type="Proteomes" id="UP001366503">
    <property type="component" value="Unassembled WGS sequence"/>
</dbReference>
<dbReference type="RefSeq" id="WP_337092104.1">
    <property type="nucleotide sequence ID" value="NZ_JAPYKO010000003.1"/>
</dbReference>
<dbReference type="InterPro" id="IPR002514">
    <property type="entry name" value="Transposase_8"/>
</dbReference>
<protein>
    <submittedName>
        <fullName evidence="3">Transposase</fullName>
    </submittedName>
</protein>
<reference evidence="3 4" key="1">
    <citation type="submission" date="2022-12" db="EMBL/GenBank/DDBJ databases">
        <authorList>
            <person name="Muema E."/>
        </authorList>
    </citation>
    <scope>NUCLEOTIDE SEQUENCE [LARGE SCALE GENOMIC DNA]</scope>
    <source>
        <strain evidence="4">1330</strain>
    </source>
</reference>
<sequence>MRRQTRPFILEVKRKRGVQKQPRSIWGNFDISAAVAETIGESEAADPPNCQTIDSNIISVNPEHLFKSQTETHMPDPNGSEAVASPSESRAKAEKPKTKGRVAQSRKSKPEKASPSRTNGAVTQPATPDSTATARSGRKIYSAKERAEKLSEMQKSMNSGATLKVAAKQAGISEQTYYHWKRASTPAPRSDDLKDLVALEEENKRLKTLLAERLRKQNAELKNKLGLL</sequence>
<name>A0ABU8K8G5_9HYPH</name>
<dbReference type="EMBL" id="JAPYKO010000003">
    <property type="protein sequence ID" value="MEI9401775.1"/>
    <property type="molecule type" value="Genomic_DNA"/>
</dbReference>
<feature type="region of interest" description="Disordered" evidence="2">
    <location>
        <begin position="61"/>
        <end position="143"/>
    </location>
</feature>
<dbReference type="SUPFAM" id="SSF46689">
    <property type="entry name" value="Homeodomain-like"/>
    <property type="match status" value="1"/>
</dbReference>
<comment type="caution">
    <text evidence="3">The sequence shown here is derived from an EMBL/GenBank/DDBJ whole genome shotgun (WGS) entry which is preliminary data.</text>
</comment>
<evidence type="ECO:0000313" key="4">
    <source>
        <dbReference type="Proteomes" id="UP001366503"/>
    </source>
</evidence>
<keyword evidence="4" id="KW-1185">Reference proteome</keyword>
<feature type="compositionally biased region" description="Basic residues" evidence="2">
    <location>
        <begin position="98"/>
        <end position="107"/>
    </location>
</feature>
<proteinExistence type="predicted"/>
<gene>
    <name evidence="3" type="ORF">O7A05_06205</name>
</gene>
<feature type="coiled-coil region" evidence="1">
    <location>
        <begin position="196"/>
        <end position="224"/>
    </location>
</feature>
<feature type="compositionally biased region" description="Polar residues" evidence="2">
    <location>
        <begin position="115"/>
        <end position="134"/>
    </location>
</feature>
<keyword evidence="1" id="KW-0175">Coiled coil</keyword>
<evidence type="ECO:0000313" key="3">
    <source>
        <dbReference type="EMBL" id="MEI9401775.1"/>
    </source>
</evidence>
<dbReference type="Pfam" id="PF01527">
    <property type="entry name" value="HTH_Tnp_1"/>
    <property type="match status" value="1"/>
</dbReference>